<organism evidence="2">
    <name type="scientific">marine sediment metagenome</name>
    <dbReference type="NCBI Taxonomy" id="412755"/>
    <lineage>
        <taxon>unclassified sequences</taxon>
        <taxon>metagenomes</taxon>
        <taxon>ecological metagenomes</taxon>
    </lineage>
</organism>
<comment type="caution">
    <text evidence="2">The sequence shown here is derived from an EMBL/GenBank/DDBJ whole genome shotgun (WGS) entry which is preliminary data.</text>
</comment>
<reference evidence="2" key="1">
    <citation type="journal article" date="2015" name="Nature">
        <title>Complex archaea that bridge the gap between prokaryotes and eukaryotes.</title>
        <authorList>
            <person name="Spang A."/>
            <person name="Saw J.H."/>
            <person name="Jorgensen S.L."/>
            <person name="Zaremba-Niedzwiedzka K."/>
            <person name="Martijn J."/>
            <person name="Lind A.E."/>
            <person name="van Eijk R."/>
            <person name="Schleper C."/>
            <person name="Guy L."/>
            <person name="Ettema T.J."/>
        </authorList>
    </citation>
    <scope>NUCLEOTIDE SEQUENCE</scope>
</reference>
<dbReference type="AlphaFoldDB" id="A0A0F9TPL8"/>
<evidence type="ECO:0000313" key="2">
    <source>
        <dbReference type="EMBL" id="KKN83010.1"/>
    </source>
</evidence>
<keyword evidence="1" id="KW-0472">Membrane</keyword>
<keyword evidence="1" id="KW-0812">Transmembrane</keyword>
<sequence length="79" mass="9299">MSVKNKDLREKLPYRKIIPVWKRLDEWHKIPVLGSIIIWVVTWVIWGHWGIGAFAFMLGIILSMPKTKYEGQDYIATTD</sequence>
<dbReference type="EMBL" id="LAZR01000191">
    <property type="protein sequence ID" value="KKN83010.1"/>
    <property type="molecule type" value="Genomic_DNA"/>
</dbReference>
<name>A0A0F9TPL8_9ZZZZ</name>
<evidence type="ECO:0000256" key="1">
    <source>
        <dbReference type="SAM" id="Phobius"/>
    </source>
</evidence>
<accession>A0A0F9TPL8</accession>
<protein>
    <submittedName>
        <fullName evidence="2">Uncharacterized protein</fullName>
    </submittedName>
</protein>
<proteinExistence type="predicted"/>
<feature type="transmembrane region" description="Helical" evidence="1">
    <location>
        <begin position="36"/>
        <end position="62"/>
    </location>
</feature>
<gene>
    <name evidence="2" type="ORF">LCGC14_0302620</name>
</gene>
<keyword evidence="1" id="KW-1133">Transmembrane helix</keyword>